<keyword evidence="1" id="KW-0732">Signal</keyword>
<dbReference type="SUPFAM" id="SSF56601">
    <property type="entry name" value="beta-lactamase/transpeptidase-like"/>
    <property type="match status" value="1"/>
</dbReference>
<dbReference type="InterPro" id="IPR012338">
    <property type="entry name" value="Beta-lactam/transpept-like"/>
</dbReference>
<dbReference type="Gene3D" id="3.40.710.10">
    <property type="entry name" value="DD-peptidase/beta-lactamase superfamily"/>
    <property type="match status" value="1"/>
</dbReference>
<accession>A0ABT8ZSQ4</accession>
<name>A0ABT8ZSQ4_9SPHN</name>
<comment type="caution">
    <text evidence="2">The sequence shown here is derived from an EMBL/GenBank/DDBJ whole genome shotgun (WGS) entry which is preliminary data.</text>
</comment>
<organism evidence="2 3">
    <name type="scientific">Sphingobium cyanobacteriorum</name>
    <dbReference type="NCBI Taxonomy" id="3063954"/>
    <lineage>
        <taxon>Bacteria</taxon>
        <taxon>Pseudomonadati</taxon>
        <taxon>Pseudomonadota</taxon>
        <taxon>Alphaproteobacteria</taxon>
        <taxon>Sphingomonadales</taxon>
        <taxon>Sphingomonadaceae</taxon>
        <taxon>Sphingobium</taxon>
    </lineage>
</organism>
<dbReference type="EMBL" id="JAUQOM010000040">
    <property type="protein sequence ID" value="MDO7837557.1"/>
    <property type="molecule type" value="Genomic_DNA"/>
</dbReference>
<evidence type="ECO:0000313" key="2">
    <source>
        <dbReference type="EMBL" id="MDO7837557.1"/>
    </source>
</evidence>
<feature type="chain" id="PRO_5045094719" description="Beta-lactamase-related domain-containing protein" evidence="1">
    <location>
        <begin position="20"/>
        <end position="572"/>
    </location>
</feature>
<reference evidence="2" key="1">
    <citation type="submission" date="2023-07" db="EMBL/GenBank/DDBJ databases">
        <title>Bacterial whole genome sequence for Sphingobium sp. HBC34.</title>
        <authorList>
            <person name="Le V."/>
            <person name="Ko S.-R."/>
            <person name="Ahn C.-Y."/>
            <person name="Oh H.-M."/>
        </authorList>
    </citation>
    <scope>NUCLEOTIDE SEQUENCE</scope>
    <source>
        <strain evidence="2">HBC34</strain>
    </source>
</reference>
<dbReference type="Proteomes" id="UP001176471">
    <property type="component" value="Unassembled WGS sequence"/>
</dbReference>
<keyword evidence="3" id="KW-1185">Reference proteome</keyword>
<proteinExistence type="predicted"/>
<gene>
    <name evidence="2" type="ORF">Q4610_21195</name>
</gene>
<dbReference type="RefSeq" id="WP_304537788.1">
    <property type="nucleotide sequence ID" value="NZ_JAUQOM010000040.1"/>
</dbReference>
<evidence type="ECO:0008006" key="4">
    <source>
        <dbReference type="Google" id="ProtNLM"/>
    </source>
</evidence>
<protein>
    <recommendedName>
        <fullName evidence="4">Beta-lactamase-related domain-containing protein</fullName>
    </recommendedName>
</protein>
<evidence type="ECO:0000313" key="3">
    <source>
        <dbReference type="Proteomes" id="UP001176471"/>
    </source>
</evidence>
<sequence>MRRMLVAMLALAMSGTAGAEELFRSDFQHGTAAPWQASGRGDVRLTSFEGNVSMRLTAGASALAEMPVRGMRRLYVTVKIAGDGLDPQAACVAEASRDGGRSWAAIFAIDRKMADGVTLTAGGAALPDVDGGLTLRLVARGGRATCWFDDIAVSGVALADISPTRRALGRAMLTAGGAFERPVDLSAFAPAADAGKSIARWEGRLRLTGARATGFRMIAEDPAFARGDTIRSLPDLDLALVQSGDVLLPAQRGLIPSTHPDWNWIVEPGRVWSEPGDGGTARAALPFALQERNANCTHNGMLTFLFGVDGTISHAAFEIAGETCLYRKFDAWGLLVARYLPGTVAGAAELIRAHEETNAARLPMKRLEDLPPAVAAALATAAGPEPTVYGAVIGGVHYRSACVTRHGDYPACDVIDLPSYSTAKSVFGAVALMRMGNLWPGTAAETVAAHVPACAAAKGWADVTLENALDMTTGHYRSTAYQADEDDPSMARFFDPADHAAKIHFACTFYPRKAAPGTTWVYHTSDTYLLGTAMADALRAKRGEKADLYEALLQTFGTAERHRAFVGIRPLC</sequence>
<feature type="signal peptide" evidence="1">
    <location>
        <begin position="1"/>
        <end position="19"/>
    </location>
</feature>
<evidence type="ECO:0000256" key="1">
    <source>
        <dbReference type="SAM" id="SignalP"/>
    </source>
</evidence>